<evidence type="ECO:0000313" key="6">
    <source>
        <dbReference type="EMBL" id="WFD47492.1"/>
    </source>
</evidence>
<dbReference type="PANTHER" id="PTHR16290">
    <property type="entry name" value="TRANSCRIPTION FACTOR SMIF DECAPPING ENZYME DCP1"/>
    <property type="match status" value="1"/>
</dbReference>
<reference evidence="6 7" key="1">
    <citation type="journal article" date="2020" name="Elife">
        <title>Loss of centromere function drives karyotype evolution in closely related Malassezia species.</title>
        <authorList>
            <person name="Sankaranarayanan S.R."/>
            <person name="Ianiri G."/>
            <person name="Coelho M.A."/>
            <person name="Reza M.H."/>
            <person name="Thimmappa B.C."/>
            <person name="Ganguly P."/>
            <person name="Vadnala R.N."/>
            <person name="Sun S."/>
            <person name="Siddharthan R."/>
            <person name="Tellgren-Roth C."/>
            <person name="Dawson T.L."/>
            <person name="Heitman J."/>
            <person name="Sanyal K."/>
        </authorList>
    </citation>
    <scope>NUCLEOTIDE SEQUENCE [LARGE SCALE GENOMIC DNA]</scope>
    <source>
        <strain evidence="6">CBS14141</strain>
    </source>
</reference>
<dbReference type="CDD" id="cd13182">
    <property type="entry name" value="EVH1-like_Dcp1"/>
    <property type="match status" value="1"/>
</dbReference>
<dbReference type="Gene3D" id="6.10.140.2030">
    <property type="match status" value="1"/>
</dbReference>
<feature type="compositionally biased region" description="Acidic residues" evidence="5">
    <location>
        <begin position="316"/>
        <end position="326"/>
    </location>
</feature>
<dbReference type="Pfam" id="PF06058">
    <property type="entry name" value="DCP1"/>
    <property type="match status" value="1"/>
</dbReference>
<evidence type="ECO:0000256" key="2">
    <source>
        <dbReference type="ARBA" id="ARBA00008778"/>
    </source>
</evidence>
<keyword evidence="3" id="KW-0963">Cytoplasm</keyword>
<evidence type="ECO:0000256" key="3">
    <source>
        <dbReference type="ARBA" id="ARBA00022490"/>
    </source>
</evidence>
<gene>
    <name evidence="6" type="ORF">GLX27_002144</name>
</gene>
<protein>
    <recommendedName>
        <fullName evidence="8">mRNA-decapping enzyme 1B</fullName>
    </recommendedName>
</protein>
<dbReference type="SUPFAM" id="SSF50729">
    <property type="entry name" value="PH domain-like"/>
    <property type="match status" value="1"/>
</dbReference>
<evidence type="ECO:0000313" key="7">
    <source>
        <dbReference type="Proteomes" id="UP000818624"/>
    </source>
</evidence>
<feature type="compositionally biased region" description="Polar residues" evidence="5">
    <location>
        <begin position="202"/>
        <end position="215"/>
    </location>
</feature>
<sequence>MDLDARWELNSRVLRRFDPKFATITAAASFAVLYSYDKEWTKTGTEGPLFLYQRSEAPYYGLKILNRNDPDNFSIGITPDDDIEMSDEFIIYRPQHADDADSEESDIYGIWVFEPSQLKQLGETIQKCQHSPYPPPPVPESEGKMQSVDMDTLFGSNKTPEEAGTKEAQPVHAFTESERNGASILNALFRDAAPSEDWMKQASASKTETTDSEQSAPAPINPDPTSGQTSGETRASTEPEARAPGAESISLDALFGSAPGMPQRPVEESTDKATAVPSDKRAETPGDKAAHVDQRGQEDGYSEDGYDETPSKTGDDSAEEKEEFIDATEQGPLESLESQDTADTVEAAKEAGVPKNDEQHTVAAEQSIPKDVMETSTASVSRTSRGTSPVPTQPAESTPTAGPESQARAAQTQNLLSLLATGKAPERLAERSKHLSRMEFVQTMVTLLYTDPEYVDQLYATYLSHQN</sequence>
<feature type="region of interest" description="Disordered" evidence="5">
    <location>
        <begin position="151"/>
        <end position="179"/>
    </location>
</feature>
<evidence type="ECO:0000256" key="4">
    <source>
        <dbReference type="ARBA" id="ARBA00022664"/>
    </source>
</evidence>
<feature type="compositionally biased region" description="Basic and acidic residues" evidence="5">
    <location>
        <begin position="278"/>
        <end position="298"/>
    </location>
</feature>
<evidence type="ECO:0000256" key="5">
    <source>
        <dbReference type="SAM" id="MobiDB-lite"/>
    </source>
</evidence>
<accession>A0ABY8ERH8</accession>
<keyword evidence="7" id="KW-1185">Reference proteome</keyword>
<comment type="subcellular location">
    <subcellularLocation>
        <location evidence="1">Cytoplasm</location>
    </subcellularLocation>
</comment>
<proteinExistence type="inferred from homology"/>
<feature type="compositionally biased region" description="Polar residues" evidence="5">
    <location>
        <begin position="223"/>
        <end position="234"/>
    </location>
</feature>
<evidence type="ECO:0008006" key="8">
    <source>
        <dbReference type="Google" id="ProtNLM"/>
    </source>
</evidence>
<comment type="similarity">
    <text evidence="2">Belongs to the DCP1 family.</text>
</comment>
<keyword evidence="4" id="KW-0507">mRNA processing</keyword>
<dbReference type="InterPro" id="IPR010334">
    <property type="entry name" value="Dcp1"/>
</dbReference>
<feature type="region of interest" description="Disordered" evidence="5">
    <location>
        <begin position="195"/>
        <end position="413"/>
    </location>
</feature>
<dbReference type="PANTHER" id="PTHR16290:SF0">
    <property type="entry name" value="DECAPPING PROTEIN 1, ISOFORM A"/>
    <property type="match status" value="1"/>
</dbReference>
<dbReference type="InterPro" id="IPR011993">
    <property type="entry name" value="PH-like_dom_sf"/>
</dbReference>
<dbReference type="Gene3D" id="2.30.29.30">
    <property type="entry name" value="Pleckstrin-homology domain (PH domain)/Phosphotyrosine-binding domain (PTB)"/>
    <property type="match status" value="1"/>
</dbReference>
<dbReference type="Proteomes" id="UP000818624">
    <property type="component" value="Chromosome 2"/>
</dbReference>
<organism evidence="6 7">
    <name type="scientific">Malassezia furfur</name>
    <name type="common">Pityriasis versicolor infection agent</name>
    <name type="synonym">Pityrosporum furfur</name>
    <dbReference type="NCBI Taxonomy" id="55194"/>
    <lineage>
        <taxon>Eukaryota</taxon>
        <taxon>Fungi</taxon>
        <taxon>Dikarya</taxon>
        <taxon>Basidiomycota</taxon>
        <taxon>Ustilaginomycotina</taxon>
        <taxon>Malasseziomycetes</taxon>
        <taxon>Malasseziales</taxon>
        <taxon>Malasseziaceae</taxon>
        <taxon>Malassezia</taxon>
    </lineage>
</organism>
<evidence type="ECO:0000256" key="1">
    <source>
        <dbReference type="ARBA" id="ARBA00004496"/>
    </source>
</evidence>
<feature type="compositionally biased region" description="Polar residues" evidence="5">
    <location>
        <begin position="374"/>
        <end position="400"/>
    </location>
</feature>
<name>A0ABY8ERH8_MALFU</name>
<dbReference type="EMBL" id="CP046235">
    <property type="protein sequence ID" value="WFD47492.1"/>
    <property type="molecule type" value="Genomic_DNA"/>
</dbReference>